<dbReference type="RefSeq" id="WP_345582272.1">
    <property type="nucleotide sequence ID" value="NZ_BAABLV010000031.1"/>
</dbReference>
<gene>
    <name evidence="2" type="ORF">GCM10025789_19300</name>
</gene>
<keyword evidence="3" id="KW-1185">Reference proteome</keyword>
<keyword evidence="1" id="KW-1133">Transmembrane helix</keyword>
<accession>A0ABP9FFS4</accession>
<feature type="transmembrane region" description="Helical" evidence="1">
    <location>
        <begin position="34"/>
        <end position="54"/>
    </location>
</feature>
<proteinExistence type="predicted"/>
<keyword evidence="1" id="KW-0472">Membrane</keyword>
<dbReference type="InterPro" id="IPR007163">
    <property type="entry name" value="VCA0040-like"/>
</dbReference>
<feature type="transmembrane region" description="Helical" evidence="1">
    <location>
        <begin position="240"/>
        <end position="265"/>
    </location>
</feature>
<dbReference type="Pfam" id="PF04018">
    <property type="entry name" value="VCA0040-like"/>
    <property type="match status" value="1"/>
</dbReference>
<name>A0ABP9FFS4_9ACTN</name>
<feature type="transmembrane region" description="Helical" evidence="1">
    <location>
        <begin position="135"/>
        <end position="154"/>
    </location>
</feature>
<dbReference type="PANTHER" id="PTHR37308:SF1">
    <property type="entry name" value="POLYPRENYL-PHOSPHATE TRANSPORTER"/>
    <property type="match status" value="1"/>
</dbReference>
<feature type="transmembrane region" description="Helical" evidence="1">
    <location>
        <begin position="103"/>
        <end position="123"/>
    </location>
</feature>
<reference evidence="3" key="1">
    <citation type="journal article" date="2019" name="Int. J. Syst. Evol. Microbiol.">
        <title>The Global Catalogue of Microorganisms (GCM) 10K type strain sequencing project: providing services to taxonomists for standard genome sequencing and annotation.</title>
        <authorList>
            <consortium name="The Broad Institute Genomics Platform"/>
            <consortium name="The Broad Institute Genome Sequencing Center for Infectious Disease"/>
            <person name="Wu L."/>
            <person name="Ma J."/>
        </authorList>
    </citation>
    <scope>NUCLEOTIDE SEQUENCE [LARGE SCALE GENOMIC DNA]</scope>
    <source>
        <strain evidence="3">JCM 19125</strain>
    </source>
</reference>
<protein>
    <submittedName>
        <fullName evidence="2">DUF368 domain-containing protein</fullName>
    </submittedName>
</protein>
<keyword evidence="1" id="KW-0812">Transmembrane</keyword>
<dbReference type="Proteomes" id="UP001501521">
    <property type="component" value="Unassembled WGS sequence"/>
</dbReference>
<dbReference type="EMBL" id="BAABLV010000031">
    <property type="protein sequence ID" value="GAA4900863.1"/>
    <property type="molecule type" value="Genomic_DNA"/>
</dbReference>
<feature type="transmembrane region" description="Helical" evidence="1">
    <location>
        <begin position="277"/>
        <end position="298"/>
    </location>
</feature>
<sequence>MPETHVETETRNDESTVLQPDTPGRWLARLLKGMAVGVGAILPGLSGGVLAVIFKLYDPLIRFLANPRRNFWRNVLFFIPIGIGVGLGILGFAVVVEAAFGKYAAQFVCLFIGFVIGTFPSLYHTAGKRGRRPKHLVIMAVSAAAIFALMLVGGQSQALLQVEPSVPAWFGSGALIGLGVIVPGMSPSNFLIYFGLYDKMASGIKALDLATVIPLAVGLIVCVLVFAKAASWAFDRHYAGMYHFILGMVVGSSVAIFPTVVFPAFSPSGLADAGLSLTAAVLFAVALLVVGIIASWLFSKVEDRVVDEREALEEAAKG</sequence>
<dbReference type="PANTHER" id="PTHR37308">
    <property type="entry name" value="INTEGRAL MEMBRANE PROTEIN"/>
    <property type="match status" value="1"/>
</dbReference>
<organism evidence="2 3">
    <name type="scientific">Tessaracoccus lubricantis</name>
    <dbReference type="NCBI Taxonomy" id="545543"/>
    <lineage>
        <taxon>Bacteria</taxon>
        <taxon>Bacillati</taxon>
        <taxon>Actinomycetota</taxon>
        <taxon>Actinomycetes</taxon>
        <taxon>Propionibacteriales</taxon>
        <taxon>Propionibacteriaceae</taxon>
        <taxon>Tessaracoccus</taxon>
    </lineage>
</organism>
<feature type="transmembrane region" description="Helical" evidence="1">
    <location>
        <begin position="209"/>
        <end position="234"/>
    </location>
</feature>
<feature type="transmembrane region" description="Helical" evidence="1">
    <location>
        <begin position="75"/>
        <end position="97"/>
    </location>
</feature>
<evidence type="ECO:0000313" key="3">
    <source>
        <dbReference type="Proteomes" id="UP001501521"/>
    </source>
</evidence>
<evidence type="ECO:0000313" key="2">
    <source>
        <dbReference type="EMBL" id="GAA4900863.1"/>
    </source>
</evidence>
<evidence type="ECO:0000256" key="1">
    <source>
        <dbReference type="SAM" id="Phobius"/>
    </source>
</evidence>
<feature type="transmembrane region" description="Helical" evidence="1">
    <location>
        <begin position="174"/>
        <end position="197"/>
    </location>
</feature>
<comment type="caution">
    <text evidence="2">The sequence shown here is derived from an EMBL/GenBank/DDBJ whole genome shotgun (WGS) entry which is preliminary data.</text>
</comment>